<dbReference type="SUPFAM" id="SSF56281">
    <property type="entry name" value="Metallo-hydrolase/oxidoreductase"/>
    <property type="match status" value="1"/>
</dbReference>
<accession>A0ABT9WI83</accession>
<feature type="domain" description="Metallo-beta-lactamase" evidence="6">
    <location>
        <begin position="75"/>
        <end position="260"/>
    </location>
</feature>
<dbReference type="PANTHER" id="PTHR42951">
    <property type="entry name" value="METALLO-BETA-LACTAMASE DOMAIN-CONTAINING"/>
    <property type="match status" value="1"/>
</dbReference>
<reference evidence="7 8" key="1">
    <citation type="submission" date="2023-07" db="EMBL/GenBank/DDBJ databases">
        <title>Sorghum-associated microbial communities from plants grown in Nebraska, USA.</title>
        <authorList>
            <person name="Schachtman D."/>
        </authorList>
    </citation>
    <scope>NUCLEOTIDE SEQUENCE [LARGE SCALE GENOMIC DNA]</scope>
    <source>
        <strain evidence="7 8">DS1314</strain>
    </source>
</reference>
<evidence type="ECO:0000259" key="6">
    <source>
        <dbReference type="SMART" id="SM00849"/>
    </source>
</evidence>
<dbReference type="InterPro" id="IPR001279">
    <property type="entry name" value="Metallo-B-lactamas"/>
</dbReference>
<dbReference type="Pfam" id="PF00753">
    <property type="entry name" value="Lactamase_B"/>
    <property type="match status" value="1"/>
</dbReference>
<dbReference type="SMART" id="SM00849">
    <property type="entry name" value="Lactamase_B"/>
    <property type="match status" value="1"/>
</dbReference>
<evidence type="ECO:0000256" key="2">
    <source>
        <dbReference type="ARBA" id="ARBA00034301"/>
    </source>
</evidence>
<evidence type="ECO:0000256" key="1">
    <source>
        <dbReference type="ARBA" id="ARBA00034221"/>
    </source>
</evidence>
<comment type="catalytic activity">
    <reaction evidence="3">
        <text>3',5'-cyclic UMP + H2O = UMP + H(+)</text>
        <dbReference type="Rhea" id="RHEA:70575"/>
        <dbReference type="ChEBI" id="CHEBI:15377"/>
        <dbReference type="ChEBI" id="CHEBI:15378"/>
        <dbReference type="ChEBI" id="CHEBI:57865"/>
        <dbReference type="ChEBI" id="CHEBI:184387"/>
    </reaction>
    <physiologicalReaction direction="left-to-right" evidence="3">
        <dbReference type="Rhea" id="RHEA:70576"/>
    </physiologicalReaction>
</comment>
<dbReference type="PROSITE" id="PS51257">
    <property type="entry name" value="PROKAR_LIPOPROTEIN"/>
    <property type="match status" value="1"/>
</dbReference>
<protein>
    <submittedName>
        <fullName evidence="7">Glyoxylase-like metal-dependent hydrolase (Beta-lactamase superfamily II)</fullName>
    </submittedName>
</protein>
<gene>
    <name evidence="7" type="ORF">J2T19_004172</name>
</gene>
<feature type="compositionally biased region" description="Polar residues" evidence="4">
    <location>
        <begin position="32"/>
        <end position="51"/>
    </location>
</feature>
<evidence type="ECO:0000256" key="5">
    <source>
        <dbReference type="SAM" id="SignalP"/>
    </source>
</evidence>
<dbReference type="PANTHER" id="PTHR42951:SF14">
    <property type="entry name" value="METALLO-BETA-LACTAMASE SUPERFAMILY PROTEIN"/>
    <property type="match status" value="1"/>
</dbReference>
<comment type="catalytic activity">
    <reaction evidence="1">
        <text>3',5'-cyclic CMP + H2O = CMP + H(+)</text>
        <dbReference type="Rhea" id="RHEA:72675"/>
        <dbReference type="ChEBI" id="CHEBI:15377"/>
        <dbReference type="ChEBI" id="CHEBI:15378"/>
        <dbReference type="ChEBI" id="CHEBI:58003"/>
        <dbReference type="ChEBI" id="CHEBI:60377"/>
    </reaction>
    <physiologicalReaction direction="left-to-right" evidence="1">
        <dbReference type="Rhea" id="RHEA:72676"/>
    </physiologicalReaction>
</comment>
<keyword evidence="5" id="KW-0732">Signal</keyword>
<feature type="signal peptide" evidence="5">
    <location>
        <begin position="1"/>
        <end position="25"/>
    </location>
</feature>
<evidence type="ECO:0000256" key="4">
    <source>
        <dbReference type="SAM" id="MobiDB-lite"/>
    </source>
</evidence>
<comment type="function">
    <text evidence="2">Counteracts the endogenous Pycsar antiviral defense system. Phosphodiesterase that enables metal-dependent hydrolysis of host cyclic nucleotide Pycsar defense signals such as cCMP and cUMP.</text>
</comment>
<name>A0ABT9WI83_9BACL</name>
<comment type="caution">
    <text evidence="7">The sequence shown here is derived from an EMBL/GenBank/DDBJ whole genome shotgun (WGS) entry which is preliminary data.</text>
</comment>
<proteinExistence type="predicted"/>
<feature type="chain" id="PRO_5045571341" evidence="5">
    <location>
        <begin position="26"/>
        <end position="326"/>
    </location>
</feature>
<keyword evidence="8" id="KW-1185">Reference proteome</keyword>
<dbReference type="InterPro" id="IPR050855">
    <property type="entry name" value="NDM-1-like"/>
</dbReference>
<evidence type="ECO:0000256" key="3">
    <source>
        <dbReference type="ARBA" id="ARBA00048505"/>
    </source>
</evidence>
<sequence>MNKVFRKKTSIGVMLLLSIMLILSACTSTVSKTENTTDTSSNAAGANNTTGDEADTSKAELKVTTFNPGEKSIFGVSSNLIEGPTEVVLVDAQFQKNDAEQLVKMIKDTGKKLTTVFISHKDPDYYFGLSVIREAFPDVKIIATPGTVEGIKETIQVKNDYWNPILKENAPTAQIVPDVFDGKQFSVDGQAVDIIGLDGSDPSHTFLWIPSIKTVLGGVPVYENVHVWIADNQTPESRDEWRELLDEITALNPERVIPGHYVGTSAGDLSSVTFTRDYIAKFEAEAEKAKDSKELIATMEKAYPDFTNTGDLETSAQVIKGEISWP</sequence>
<evidence type="ECO:0000313" key="7">
    <source>
        <dbReference type="EMBL" id="MDQ0172682.1"/>
    </source>
</evidence>
<organism evidence="7 8">
    <name type="scientific">Paenibacillus tundrae</name>
    <dbReference type="NCBI Taxonomy" id="528187"/>
    <lineage>
        <taxon>Bacteria</taxon>
        <taxon>Bacillati</taxon>
        <taxon>Bacillota</taxon>
        <taxon>Bacilli</taxon>
        <taxon>Bacillales</taxon>
        <taxon>Paenibacillaceae</taxon>
        <taxon>Paenibacillus</taxon>
    </lineage>
</organism>
<dbReference type="Gene3D" id="3.60.15.10">
    <property type="entry name" value="Ribonuclease Z/Hydroxyacylglutathione hydrolase-like"/>
    <property type="match status" value="1"/>
</dbReference>
<dbReference type="EMBL" id="JAUSTI010000013">
    <property type="protein sequence ID" value="MDQ0172682.1"/>
    <property type="molecule type" value="Genomic_DNA"/>
</dbReference>
<evidence type="ECO:0000313" key="8">
    <source>
        <dbReference type="Proteomes" id="UP001233836"/>
    </source>
</evidence>
<dbReference type="RefSeq" id="WP_307219030.1">
    <property type="nucleotide sequence ID" value="NZ_JAUSTI010000013.1"/>
</dbReference>
<dbReference type="Proteomes" id="UP001233836">
    <property type="component" value="Unassembled WGS sequence"/>
</dbReference>
<dbReference type="InterPro" id="IPR036866">
    <property type="entry name" value="RibonucZ/Hydroxyglut_hydro"/>
</dbReference>
<dbReference type="CDD" id="cd07739">
    <property type="entry name" value="metallo-hydrolase-like_MBL-fold"/>
    <property type="match status" value="1"/>
</dbReference>
<feature type="region of interest" description="Disordered" evidence="4">
    <location>
        <begin position="32"/>
        <end position="57"/>
    </location>
</feature>